<dbReference type="STRING" id="1435051.BMOU_0710"/>
<dbReference type="Pfam" id="PF00534">
    <property type="entry name" value="Glycos_transf_1"/>
    <property type="match status" value="1"/>
</dbReference>
<dbReference type="PANTHER" id="PTHR12526">
    <property type="entry name" value="GLYCOSYLTRANSFERASE"/>
    <property type="match status" value="1"/>
</dbReference>
<protein>
    <submittedName>
        <fullName evidence="3">Capsular polysaccharide biosynthesis protein</fullName>
    </submittedName>
</protein>
<dbReference type="AlphaFoldDB" id="W4NBB7"/>
<dbReference type="Proteomes" id="UP000019155">
    <property type="component" value="Unassembled WGS sequence"/>
</dbReference>
<keyword evidence="4" id="KW-1185">Reference proteome</keyword>
<reference evidence="3 4" key="1">
    <citation type="journal article" date="2014" name="Genome Announc.">
        <title>The Genome Sequence of Bifidobacterium moukalabense DSM 27321 Highlights the Close Phylogenetic Relatedness with the Bifidobacterium dentium Taxon.</title>
        <authorList>
            <person name="Lugli G.A."/>
            <person name="Duranti S."/>
            <person name="Milani C."/>
            <person name="Turroni F."/>
            <person name="Viappiani A."/>
            <person name="Mangifesta M."/>
            <person name="van Sinderen D."/>
            <person name="Ventura M."/>
        </authorList>
    </citation>
    <scope>NUCLEOTIDE SEQUENCE [LARGE SCALE GENOMIC DNA]</scope>
    <source>
        <strain evidence="3 4">DSM 27321</strain>
    </source>
</reference>
<gene>
    <name evidence="3" type="ORF">BMOU_0710</name>
</gene>
<organism evidence="3 4">
    <name type="scientific">Bifidobacterium moukalabense DSM 27321</name>
    <dbReference type="NCBI Taxonomy" id="1435051"/>
    <lineage>
        <taxon>Bacteria</taxon>
        <taxon>Bacillati</taxon>
        <taxon>Actinomycetota</taxon>
        <taxon>Actinomycetes</taxon>
        <taxon>Bifidobacteriales</taxon>
        <taxon>Bifidobacteriaceae</taxon>
        <taxon>Bifidobacterium</taxon>
    </lineage>
</organism>
<dbReference type="eggNOG" id="COG0438">
    <property type="taxonomic scope" value="Bacteria"/>
</dbReference>
<proteinExistence type="predicted"/>
<evidence type="ECO:0000256" key="1">
    <source>
        <dbReference type="ARBA" id="ARBA00022679"/>
    </source>
</evidence>
<accession>W4NBB7</accession>
<evidence type="ECO:0000259" key="2">
    <source>
        <dbReference type="Pfam" id="PF00534"/>
    </source>
</evidence>
<dbReference type="OrthoDB" id="9806887at2"/>
<dbReference type="PATRIC" id="fig|1435051.3.peg.705"/>
<evidence type="ECO:0000313" key="3">
    <source>
        <dbReference type="EMBL" id="ETY71970.1"/>
    </source>
</evidence>
<dbReference type="Gene3D" id="3.40.50.2000">
    <property type="entry name" value="Glycogen Phosphorylase B"/>
    <property type="match status" value="2"/>
</dbReference>
<sequence length="377" mass="42636">MEIALVRLLRGLDYGRFSVTLLTPEREGPLLRMIPDQVTVRHCHFTSDFAYGIGLNDFSDCTAIQRVTYRFGRKLLTLGSDERRNLVYDCAVSHIDDLPKEHFDAVFDFRGYGSLTTTIGAQLDADFHAIWMHDERMEWLPLAMPYLKCYDKVFCVSESVKRRFDELAPAYADKAEVLYNVLDADCIRRKASQALPDDFAKHSNKLVTLGRLHSQKGIDIAVKAAARLRQQGVDFIWLVFGEGAQRAELEAMIHSYGLEQCFVLKGRVDNPYPYIKAADVYVQPSRYEGYSLALQEARLVAKPIVASDVPSSREQIIDGRNGILVHLDETALAEGISRLLGDPVLRGTLTANLRNERFDYESQMQRLYSLIDSAGEA</sequence>
<dbReference type="SUPFAM" id="SSF53756">
    <property type="entry name" value="UDP-Glycosyltransferase/glycogen phosphorylase"/>
    <property type="match status" value="1"/>
</dbReference>
<dbReference type="RefSeq" id="WP_081738474.1">
    <property type="nucleotide sequence ID" value="NZ_AZMV01000002.1"/>
</dbReference>
<name>W4NBB7_9BIFI</name>
<feature type="domain" description="Glycosyl transferase family 1" evidence="2">
    <location>
        <begin position="201"/>
        <end position="352"/>
    </location>
</feature>
<keyword evidence="1" id="KW-0808">Transferase</keyword>
<dbReference type="InterPro" id="IPR001296">
    <property type="entry name" value="Glyco_trans_1"/>
</dbReference>
<dbReference type="EMBL" id="AZMV01000002">
    <property type="protein sequence ID" value="ETY71970.1"/>
    <property type="molecule type" value="Genomic_DNA"/>
</dbReference>
<comment type="caution">
    <text evidence="3">The sequence shown here is derived from an EMBL/GenBank/DDBJ whole genome shotgun (WGS) entry which is preliminary data.</text>
</comment>
<dbReference type="CDD" id="cd03811">
    <property type="entry name" value="GT4_GT28_WabH-like"/>
    <property type="match status" value="1"/>
</dbReference>
<evidence type="ECO:0000313" key="4">
    <source>
        <dbReference type="Proteomes" id="UP000019155"/>
    </source>
</evidence>
<dbReference type="PANTHER" id="PTHR12526:SF630">
    <property type="entry name" value="GLYCOSYLTRANSFERASE"/>
    <property type="match status" value="1"/>
</dbReference>